<evidence type="ECO:0000259" key="3">
    <source>
        <dbReference type="Pfam" id="PF23571"/>
    </source>
</evidence>
<comment type="similarity">
    <text evidence="1">Belongs to the IAA-amido conjugating enzyme family.</text>
</comment>
<evidence type="ECO:0000256" key="1">
    <source>
        <dbReference type="ARBA" id="ARBA00008068"/>
    </source>
</evidence>
<dbReference type="PANTHER" id="PTHR31901:SF96">
    <property type="entry name" value="INDOLE-3-ACETIC ACID-AMIDO SYNTHETASE GH3.1-RELATED"/>
    <property type="match status" value="1"/>
</dbReference>
<evidence type="ECO:0000259" key="4">
    <source>
        <dbReference type="Pfam" id="PF23572"/>
    </source>
</evidence>
<dbReference type="GO" id="GO:0016881">
    <property type="term" value="F:acid-amino acid ligase activity"/>
    <property type="evidence" value="ECO:0007669"/>
    <property type="project" value="TreeGrafter"/>
</dbReference>
<feature type="domain" description="GH3 middle" evidence="3">
    <location>
        <begin position="358"/>
        <end position="436"/>
    </location>
</feature>
<keyword evidence="6" id="KW-1185">Reference proteome</keyword>
<dbReference type="Pfam" id="PF23572">
    <property type="entry name" value="GH3_C"/>
    <property type="match status" value="1"/>
</dbReference>
<dbReference type="EMBL" id="BSYO01000026">
    <property type="protein sequence ID" value="GMH23606.1"/>
    <property type="molecule type" value="Genomic_DNA"/>
</dbReference>
<sequence>MAVDSVLSSPLGPPACEKDAKALQFIEEMTRNADSVQQRVLGEILARNAETEYLRRFKLDGATDKETFKSKIPMVTYEDLQPEIQRIANGDRSAILSAHPVSEFLTSSGTSAGERKLMPTIQEELDRRQLLYSLLMPVMNLFVPGLNEGKGLYFLFVKSETKTPGGLLARPVLTSYYKSDHFKTRKYDPYMVYTSPNEAILCPDSYQSMYTQMLCGLYERNQVLRLGAVFASGLLRAIRFLQLHWQQLAHDIRTGSLSPKITDPAIRNCMARMMSSDPELAEFVASECSKENWEGIISRIWPNTKYLDVIVTGAMAQYIPTLDYYSGGLPLACTMYASSECYFGLNLNPMCQPAEVSYTIMPNMAYFEFLPLDSSSSSGSTRDSLPKLVDLVDVEMGKEYELVITTYAGLYRYRVGDILRVTGFHNSAPQFHFVRRKNVLLSIDSDKTDEAELQRAVEDASDLLREYGASVVEYTSYADTKTIPGHYVIYWELMLKDPHNSPPDEALDRCCLAMEELLNSVYRQGRVADNSIGPLEIRVVKSGTFEELMDYAISRGASINQYKVPRCVSFTPIMELLDSRAVSTHFSPALPHWTPERRR</sequence>
<reference evidence="5" key="1">
    <citation type="submission" date="2023-05" db="EMBL/GenBank/DDBJ databases">
        <title>Nepenthes gracilis genome sequencing.</title>
        <authorList>
            <person name="Fukushima K."/>
        </authorList>
    </citation>
    <scope>NUCLEOTIDE SEQUENCE</scope>
    <source>
        <strain evidence="5">SING2019-196</strain>
    </source>
</reference>
<comment type="caution">
    <text evidence="5">The sequence shown here is derived from an EMBL/GenBank/DDBJ whole genome shotgun (WGS) entry which is preliminary data.</text>
</comment>
<feature type="domain" description="GH3 C-terminal" evidence="4">
    <location>
        <begin position="452"/>
        <end position="570"/>
    </location>
</feature>
<dbReference type="PANTHER" id="PTHR31901">
    <property type="entry name" value="GH3 DOMAIN-CONTAINING PROTEIN"/>
    <property type="match status" value="1"/>
</dbReference>
<dbReference type="Pfam" id="PF23571">
    <property type="entry name" value="GH3_M"/>
    <property type="match status" value="1"/>
</dbReference>
<dbReference type="InterPro" id="IPR055377">
    <property type="entry name" value="GH3_M"/>
</dbReference>
<evidence type="ECO:0008006" key="7">
    <source>
        <dbReference type="Google" id="ProtNLM"/>
    </source>
</evidence>
<evidence type="ECO:0000313" key="5">
    <source>
        <dbReference type="EMBL" id="GMH23606.1"/>
    </source>
</evidence>
<evidence type="ECO:0000256" key="2">
    <source>
        <dbReference type="ARBA" id="ARBA00022598"/>
    </source>
</evidence>
<protein>
    <recommendedName>
        <fullName evidence="7">Indole-3-acetic acid-amido synthetase GH3.1</fullName>
    </recommendedName>
</protein>
<dbReference type="Proteomes" id="UP001279734">
    <property type="component" value="Unassembled WGS sequence"/>
</dbReference>
<dbReference type="InterPro" id="IPR004993">
    <property type="entry name" value="GH3"/>
</dbReference>
<gene>
    <name evidence="5" type="ORF">Nepgr_025449</name>
</gene>
<proteinExistence type="inferred from homology"/>
<keyword evidence="2" id="KW-0436">Ligase</keyword>
<dbReference type="InterPro" id="IPR055378">
    <property type="entry name" value="GH3_C"/>
</dbReference>
<evidence type="ECO:0000313" key="6">
    <source>
        <dbReference type="Proteomes" id="UP001279734"/>
    </source>
</evidence>
<dbReference type="AlphaFoldDB" id="A0AAD3T6Q7"/>
<organism evidence="5 6">
    <name type="scientific">Nepenthes gracilis</name>
    <name type="common">Slender pitcher plant</name>
    <dbReference type="NCBI Taxonomy" id="150966"/>
    <lineage>
        <taxon>Eukaryota</taxon>
        <taxon>Viridiplantae</taxon>
        <taxon>Streptophyta</taxon>
        <taxon>Embryophyta</taxon>
        <taxon>Tracheophyta</taxon>
        <taxon>Spermatophyta</taxon>
        <taxon>Magnoliopsida</taxon>
        <taxon>eudicotyledons</taxon>
        <taxon>Gunneridae</taxon>
        <taxon>Pentapetalae</taxon>
        <taxon>Caryophyllales</taxon>
        <taxon>Nepenthaceae</taxon>
        <taxon>Nepenthes</taxon>
    </lineage>
</organism>
<accession>A0AAD3T6Q7</accession>
<dbReference type="GO" id="GO:0005737">
    <property type="term" value="C:cytoplasm"/>
    <property type="evidence" value="ECO:0007669"/>
    <property type="project" value="TreeGrafter"/>
</dbReference>
<name>A0AAD3T6Q7_NEPGR</name>
<dbReference type="Pfam" id="PF03321">
    <property type="entry name" value="GH3"/>
    <property type="match status" value="1"/>
</dbReference>